<proteinExistence type="predicted"/>
<dbReference type="Pfam" id="PF18942">
    <property type="entry name" value="DUF5689"/>
    <property type="match status" value="1"/>
</dbReference>
<evidence type="ECO:0000313" key="3">
    <source>
        <dbReference type="Proteomes" id="UP001155280"/>
    </source>
</evidence>
<reference evidence="2" key="1">
    <citation type="submission" date="2022-07" db="EMBL/GenBank/DDBJ databases">
        <title>Gramela sediminis sp. nov., isolated from deep-sea sediment of the Indian Ocean.</title>
        <authorList>
            <person name="Shi H."/>
        </authorList>
    </citation>
    <scope>NUCLEOTIDE SEQUENCE</scope>
    <source>
        <strain evidence="2">GC03-9</strain>
    </source>
</reference>
<gene>
    <name evidence="2" type="ORF">MKO06_05950</name>
</gene>
<name>A0A9X2KW42_9FLAO</name>
<comment type="caution">
    <text evidence="2">The sequence shown here is derived from an EMBL/GenBank/DDBJ whole genome shotgun (WGS) entry which is preliminary data.</text>
</comment>
<evidence type="ECO:0000259" key="1">
    <source>
        <dbReference type="Pfam" id="PF18942"/>
    </source>
</evidence>
<evidence type="ECO:0000313" key="2">
    <source>
        <dbReference type="EMBL" id="MCP9199440.1"/>
    </source>
</evidence>
<dbReference type="RefSeq" id="WP_241549736.1">
    <property type="nucleotide sequence ID" value="NZ_JANCNS010000001.1"/>
</dbReference>
<dbReference type="Gene3D" id="2.60.120.200">
    <property type="match status" value="1"/>
</dbReference>
<dbReference type="AlphaFoldDB" id="A0A9X2KW42"/>
<dbReference type="NCBIfam" id="NF038128">
    <property type="entry name" value="choice_anch_J"/>
    <property type="match status" value="1"/>
</dbReference>
<dbReference type="Proteomes" id="UP001155280">
    <property type="component" value="Unassembled WGS sequence"/>
</dbReference>
<accession>A0A9X2KW42</accession>
<feature type="domain" description="DUF5689" evidence="1">
    <location>
        <begin position="42"/>
        <end position="269"/>
    </location>
</feature>
<protein>
    <submittedName>
        <fullName evidence="2">DUF5689 domain-containing protein</fullName>
    </submittedName>
</protein>
<sequence>MKDKIFIAGILMIVFVFTGCVQTDDFDLPEMRPVEIDFDGELTSIEAVKGNFNIQTGQVFTFINTDAWFTGYVISSDAGGNFYKELIIQDKASNPVAGIQLLLDDNSLFETFNFGRKIYVKLDGLSLGYNNGVLQLGMKQHGDVIALPNSLIDDHVIRTEEVAEITPLSIKISDLNPNLKNLYVKIEDLQFDRNLVKQDRTFSFASNPADQYDGLRQLESCETGETILLSTSTFSNFRSLLLPQGSGSVEGILTRDFFDERYVVMLNTPDKLDMNGPRCDPEFFECDTDVIEGSQILYDENFEGVTSNSTLNSRDWTNENLSGGETKFKPTLVNGNRVLRISAYNTLESPLEAWLVTPEIKLSETENERLSFDIRSSYDNGLLLKVFISQDFSGDIRTATWIPVDAEIPLGPSNRNSTIFTTSRINLSCLEGKVWVGFQYLGSAPDKTTTYDLDNFRLTGD</sequence>
<dbReference type="EMBL" id="JANCNS010000001">
    <property type="protein sequence ID" value="MCP9199440.1"/>
    <property type="molecule type" value="Genomic_DNA"/>
</dbReference>
<dbReference type="InterPro" id="IPR043744">
    <property type="entry name" value="DUF5689"/>
</dbReference>
<dbReference type="PROSITE" id="PS51257">
    <property type="entry name" value="PROKAR_LIPOPROTEIN"/>
    <property type="match status" value="1"/>
</dbReference>
<keyword evidence="3" id="KW-1185">Reference proteome</keyword>
<organism evidence="2 3">
    <name type="scientific">Christiangramia oceanisediminis</name>
    <dbReference type="NCBI Taxonomy" id="2920386"/>
    <lineage>
        <taxon>Bacteria</taxon>
        <taxon>Pseudomonadati</taxon>
        <taxon>Bacteroidota</taxon>
        <taxon>Flavobacteriia</taxon>
        <taxon>Flavobacteriales</taxon>
        <taxon>Flavobacteriaceae</taxon>
        <taxon>Christiangramia</taxon>
    </lineage>
</organism>